<organism evidence="2 3">
    <name type="scientific">Discina gigas</name>
    <dbReference type="NCBI Taxonomy" id="1032678"/>
    <lineage>
        <taxon>Eukaryota</taxon>
        <taxon>Fungi</taxon>
        <taxon>Dikarya</taxon>
        <taxon>Ascomycota</taxon>
        <taxon>Pezizomycotina</taxon>
        <taxon>Pezizomycetes</taxon>
        <taxon>Pezizales</taxon>
        <taxon>Discinaceae</taxon>
        <taxon>Discina</taxon>
    </lineage>
</organism>
<feature type="region of interest" description="Disordered" evidence="1">
    <location>
        <begin position="499"/>
        <end position="542"/>
    </location>
</feature>
<sequence length="663" mass="73299">MVLDSCTAFELADLNRKLATARALLSYEQKCAETRLLEAAEKQRQLRVKLLHLGPEYEAALQDNTNQEHYITESDKVLAATTERLARSNTNLLQYKRRNKELEAKLQTQLISKGSENGIVEAELEALKSRYKAINEELMWTRNELEQERKHSENAIEPGELSAAKDEVAVLQREIETLQTRLQDQATESTVNQTRETARRKELEKELSRLQAELESAKNDLTAQTTTYSAEKKELEKQLSQLQTEMKSAHKERSVNQPQKGKNDELETQLLQSAQEESPAEKKELEGQLSHLRTEHESAQNQSTAQITTLENNLIHTQDLLKTAQTTISRLQAAAPIPLSVVAEADLKADVAKEIAARKKLEKDFFQFVSDSDEKHALVKSKLEAARARIKAMSRVHAANVAPVAPTAPLMTMDDLSHSVKRPRREAPKTSDFSLTPFFTKTAVVTTDSPLSPSAVVMGEDATVAGDDTMIDRSMRAERSIRIPSAIESTEPTRLLLAGASRKRKPPVKAATPPLPAAIPSDDEAPRKPQPKKKRAKKMPAKVAPIAPEAVHIFDTPVKEEPKAKPTKKNAASIFDDIPVATKPAPKKRKRLVGSTQAFRDDDGTGRLVLAGDSGEAPGGSGLTLRPPVTGVFTKEISPPKQRPEVLRQFFSGRNKIQGLAGG</sequence>
<feature type="region of interest" description="Disordered" evidence="1">
    <location>
        <begin position="560"/>
        <end position="643"/>
    </location>
</feature>
<gene>
    <name evidence="2" type="ORF">Q9L58_002099</name>
</gene>
<dbReference type="EMBL" id="JBBBZM010000017">
    <property type="protein sequence ID" value="KAL0638868.1"/>
    <property type="molecule type" value="Genomic_DNA"/>
</dbReference>
<accession>A0ABR3GSM8</accession>
<name>A0ABR3GSM8_9PEZI</name>
<dbReference type="Proteomes" id="UP001447188">
    <property type="component" value="Unassembled WGS sequence"/>
</dbReference>
<proteinExistence type="predicted"/>
<feature type="compositionally biased region" description="Polar residues" evidence="1">
    <location>
        <begin position="181"/>
        <end position="195"/>
    </location>
</feature>
<evidence type="ECO:0000313" key="3">
    <source>
        <dbReference type="Proteomes" id="UP001447188"/>
    </source>
</evidence>
<keyword evidence="3" id="KW-1185">Reference proteome</keyword>
<reference evidence="2 3" key="1">
    <citation type="submission" date="2024-02" db="EMBL/GenBank/DDBJ databases">
        <title>Discinaceae phylogenomics.</title>
        <authorList>
            <person name="Dirks A.C."/>
            <person name="James T.Y."/>
        </authorList>
    </citation>
    <scope>NUCLEOTIDE SEQUENCE [LARGE SCALE GENOMIC DNA]</scope>
    <source>
        <strain evidence="2 3">ACD0624</strain>
    </source>
</reference>
<evidence type="ECO:0000313" key="2">
    <source>
        <dbReference type="EMBL" id="KAL0638868.1"/>
    </source>
</evidence>
<protein>
    <submittedName>
        <fullName evidence="2">Uncharacterized protein</fullName>
    </submittedName>
</protein>
<feature type="region of interest" description="Disordered" evidence="1">
    <location>
        <begin position="242"/>
        <end position="265"/>
    </location>
</feature>
<feature type="compositionally biased region" description="Basic residues" evidence="1">
    <location>
        <begin position="529"/>
        <end position="540"/>
    </location>
</feature>
<comment type="caution">
    <text evidence="2">The sequence shown here is derived from an EMBL/GenBank/DDBJ whole genome shotgun (WGS) entry which is preliminary data.</text>
</comment>
<feature type="region of interest" description="Disordered" evidence="1">
    <location>
        <begin position="181"/>
        <end position="203"/>
    </location>
</feature>
<evidence type="ECO:0000256" key="1">
    <source>
        <dbReference type="SAM" id="MobiDB-lite"/>
    </source>
</evidence>